<name>A0A454JL67_9NEIS</name>
<evidence type="ECO:0000313" key="3">
    <source>
        <dbReference type="Proteomes" id="UP000274139"/>
    </source>
</evidence>
<keyword evidence="3" id="KW-1185">Reference proteome</keyword>
<feature type="compositionally biased region" description="Polar residues" evidence="1">
    <location>
        <begin position="170"/>
        <end position="189"/>
    </location>
</feature>
<evidence type="ECO:0000256" key="1">
    <source>
        <dbReference type="SAM" id="MobiDB-lite"/>
    </source>
</evidence>
<feature type="region of interest" description="Disordered" evidence="1">
    <location>
        <begin position="112"/>
        <end position="189"/>
    </location>
</feature>
<feature type="compositionally biased region" description="Low complexity" evidence="1">
    <location>
        <begin position="146"/>
        <end position="162"/>
    </location>
</feature>
<evidence type="ECO:0000313" key="2">
    <source>
        <dbReference type="EMBL" id="RMD00145.1"/>
    </source>
</evidence>
<proteinExistence type="predicted"/>
<accession>A0A454JL67</accession>
<dbReference type="AlphaFoldDB" id="A0A454JL67"/>
<dbReference type="EMBL" id="RFAR01000018">
    <property type="protein sequence ID" value="RMD00145.1"/>
    <property type="molecule type" value="Genomic_DNA"/>
</dbReference>
<reference evidence="2 3" key="1">
    <citation type="submission" date="2018-10" db="EMBL/GenBank/DDBJ databases">
        <title>Draft genome sequence of Aquitalea MWU14-2217 isolated from a wild cranberry bog in Provincetown, Massachusetts.</title>
        <authorList>
            <person name="Ebadzadsahrai G."/>
            <person name="Soby S."/>
        </authorList>
    </citation>
    <scope>NUCLEOTIDE SEQUENCE [LARGE SCALE GENOMIC DNA]</scope>
    <source>
        <strain evidence="2 3">MWU14-2217</strain>
    </source>
</reference>
<dbReference type="Proteomes" id="UP000274139">
    <property type="component" value="Unassembled WGS sequence"/>
</dbReference>
<protein>
    <submittedName>
        <fullName evidence="2">Uncharacterized protein</fullName>
    </submittedName>
</protein>
<dbReference type="RefSeq" id="WP_103523749.1">
    <property type="nucleotide sequence ID" value="NZ_JAIZDC010000004.1"/>
</dbReference>
<sequence length="189" mass="20711">MTTDVLLHQQLPGQLPGQVSADFITSNYVDLQHVVASSHPDVGQTQTLWSMDDYEFEVIELSDKHNSALPNQDQAQKIAQLKCFASKEAATSQLNQVCLFDTTNQITALRARMKKSKPGQQTQPVSLRVPVRQQPGRTHRSRPVRSKSSSAASKSSSDSDGPAPGPSHLTHLTSRSAHEQATSSQEVRQ</sequence>
<comment type="caution">
    <text evidence="2">The sequence shown here is derived from an EMBL/GenBank/DDBJ whole genome shotgun (WGS) entry which is preliminary data.</text>
</comment>
<organism evidence="2 3">
    <name type="scientific">Aquitalea palustris</name>
    <dbReference type="NCBI Taxonomy" id="2480983"/>
    <lineage>
        <taxon>Bacteria</taxon>
        <taxon>Pseudomonadati</taxon>
        <taxon>Pseudomonadota</taxon>
        <taxon>Betaproteobacteria</taxon>
        <taxon>Neisseriales</taxon>
        <taxon>Chromobacteriaceae</taxon>
        <taxon>Aquitalea</taxon>
    </lineage>
</organism>
<gene>
    <name evidence="2" type="ORF">EAY64_05325</name>
</gene>